<dbReference type="GO" id="GO:0022627">
    <property type="term" value="C:cytosolic small ribosomal subunit"/>
    <property type="evidence" value="ECO:0007669"/>
    <property type="project" value="TreeGrafter"/>
</dbReference>
<comment type="caution">
    <text evidence="6">The sequence shown here is derived from an EMBL/GenBank/DDBJ whole genome shotgun (WGS) entry which is preliminary data.</text>
</comment>
<dbReference type="AlphaFoldDB" id="A0A3A6UHD6"/>
<dbReference type="GO" id="GO:0045900">
    <property type="term" value="P:negative regulation of translational elongation"/>
    <property type="evidence" value="ECO:0007669"/>
    <property type="project" value="TreeGrafter"/>
</dbReference>
<gene>
    <name evidence="6" type="primary">raiA</name>
    <name evidence="6" type="ORF">D5R81_05490</name>
</gene>
<evidence type="ECO:0000256" key="5">
    <source>
        <dbReference type="ARBA" id="ARBA00041319"/>
    </source>
</evidence>
<dbReference type="Gene3D" id="3.30.160.100">
    <property type="entry name" value="Ribosome hibernation promotion factor-like"/>
    <property type="match status" value="1"/>
</dbReference>
<name>A0A3A6UHD6_9GAMM</name>
<dbReference type="SUPFAM" id="SSF69754">
    <property type="entry name" value="Ribosome binding protein Y (YfiA homologue)"/>
    <property type="match status" value="1"/>
</dbReference>
<dbReference type="PANTHER" id="PTHR33231">
    <property type="entry name" value="30S RIBOSOMAL PROTEIN"/>
    <property type="match status" value="1"/>
</dbReference>
<dbReference type="OrthoDB" id="9795980at2"/>
<reference evidence="6 7" key="1">
    <citation type="submission" date="2018-09" db="EMBL/GenBank/DDBJ databases">
        <title>Phylogeny of the Shewanellaceae, and recommendation for two new genera, Pseudoshewanella and Parashewanella.</title>
        <authorList>
            <person name="Wang G."/>
        </authorList>
    </citation>
    <scope>NUCLEOTIDE SEQUENCE [LARGE SCALE GENOMIC DNA]</scope>
    <source>
        <strain evidence="6 7">KCTC 22492</strain>
    </source>
</reference>
<keyword evidence="7" id="KW-1185">Reference proteome</keyword>
<evidence type="ECO:0000256" key="3">
    <source>
        <dbReference type="ARBA" id="ARBA00038695"/>
    </source>
</evidence>
<dbReference type="Proteomes" id="UP000273022">
    <property type="component" value="Unassembled WGS sequence"/>
</dbReference>
<dbReference type="InterPro" id="IPR036567">
    <property type="entry name" value="RHF-like"/>
</dbReference>
<dbReference type="NCBIfam" id="TIGR00741">
    <property type="entry name" value="yfiA"/>
    <property type="match status" value="1"/>
</dbReference>
<dbReference type="Pfam" id="PF02482">
    <property type="entry name" value="Ribosomal_S30AE"/>
    <property type="match status" value="1"/>
</dbReference>
<organism evidence="6 7">
    <name type="scientific">Parashewanella spongiae</name>
    <dbReference type="NCBI Taxonomy" id="342950"/>
    <lineage>
        <taxon>Bacteria</taxon>
        <taxon>Pseudomonadati</taxon>
        <taxon>Pseudomonadota</taxon>
        <taxon>Gammaproteobacteria</taxon>
        <taxon>Alteromonadales</taxon>
        <taxon>Shewanellaceae</taxon>
        <taxon>Parashewanella</taxon>
    </lineage>
</organism>
<dbReference type="CDD" id="cd00552">
    <property type="entry name" value="RaiA"/>
    <property type="match status" value="1"/>
</dbReference>
<evidence type="ECO:0000256" key="1">
    <source>
        <dbReference type="ARBA" id="ARBA00022845"/>
    </source>
</evidence>
<sequence>MQINITGQEREVTQSLREYVSNKFAKLERHSEQINNVRVVLNVQKTNQTAEATILLRGKEVYAKSQHVEMYAAIDTLLDKLDRQVIKHKQKLTNY</sequence>
<evidence type="ECO:0000313" key="7">
    <source>
        <dbReference type="Proteomes" id="UP000273022"/>
    </source>
</evidence>
<evidence type="ECO:0000313" key="6">
    <source>
        <dbReference type="EMBL" id="RJY18419.1"/>
    </source>
</evidence>
<dbReference type="FunFam" id="3.30.160.100:FF:000001">
    <property type="entry name" value="Ribosome hibernation promoting factor"/>
    <property type="match status" value="1"/>
</dbReference>
<comment type="subunit">
    <text evidence="3">Associates exclusively with 100S ribosomes, which are dimers of 70S ribosomes.</text>
</comment>
<comment type="similarity">
    <text evidence="2">Belongs to the HPF/YfiA ribosome-associated protein family. Short HPF subfamily.</text>
</comment>
<accession>A0A3A6UHD6</accession>
<keyword evidence="1" id="KW-0810">Translation regulation</keyword>
<protein>
    <recommendedName>
        <fullName evidence="4">Ribosome hibernation promoting factor</fullName>
    </recommendedName>
    <alternativeName>
        <fullName evidence="5">Hibernation factor HPF</fullName>
    </alternativeName>
</protein>
<evidence type="ECO:0000256" key="4">
    <source>
        <dbReference type="ARBA" id="ARBA00041148"/>
    </source>
</evidence>
<dbReference type="InterPro" id="IPR050574">
    <property type="entry name" value="HPF/YfiA_ribosome-assoc"/>
</dbReference>
<proteinExistence type="inferred from homology"/>
<dbReference type="InterPro" id="IPR003489">
    <property type="entry name" value="RHF/RaiA"/>
</dbReference>
<dbReference type="GO" id="GO:0043024">
    <property type="term" value="F:ribosomal small subunit binding"/>
    <property type="evidence" value="ECO:0007669"/>
    <property type="project" value="TreeGrafter"/>
</dbReference>
<dbReference type="PANTHER" id="PTHR33231:SF1">
    <property type="entry name" value="30S RIBOSOMAL PROTEIN"/>
    <property type="match status" value="1"/>
</dbReference>
<dbReference type="EMBL" id="QYYH01000023">
    <property type="protein sequence ID" value="RJY18419.1"/>
    <property type="molecule type" value="Genomic_DNA"/>
</dbReference>
<evidence type="ECO:0000256" key="2">
    <source>
        <dbReference type="ARBA" id="ARBA00038434"/>
    </source>
</evidence>
<dbReference type="RefSeq" id="WP_121852671.1">
    <property type="nucleotide sequence ID" value="NZ_CP037952.1"/>
</dbReference>